<name>A0AAN4R7P7_9PROT</name>
<sequence>MAPPYQNRPLGSGQWRGYSGGLCLWQPPRTLFFRDTEIAQYSQQGQEGQTENGVVITPDRTEKLYTRPL</sequence>
<protein>
    <submittedName>
        <fullName evidence="1">Uncharacterized protein</fullName>
    </submittedName>
</protein>
<comment type="caution">
    <text evidence="1">The sequence shown here is derived from an EMBL/GenBank/DDBJ whole genome shotgun (WGS) entry which is preliminary data.</text>
</comment>
<evidence type="ECO:0000313" key="2">
    <source>
        <dbReference type="Proteomes" id="UP000321287"/>
    </source>
</evidence>
<dbReference type="AlphaFoldDB" id="A0AAN4R7P7"/>
<gene>
    <name evidence="1" type="ORF">ABO01nite_26110</name>
</gene>
<keyword evidence="2" id="KW-1185">Reference proteome</keyword>
<dbReference type="EMBL" id="BJVS01000008">
    <property type="protein sequence ID" value="GEL54604.1"/>
    <property type="molecule type" value="Genomic_DNA"/>
</dbReference>
<reference evidence="1 2" key="1">
    <citation type="submission" date="2019-07" db="EMBL/GenBank/DDBJ databases">
        <title>Whole genome shotgun sequence of Asaia bogorensis NBRC 16594.</title>
        <authorList>
            <person name="Hosoyama A."/>
            <person name="Uohara A."/>
            <person name="Ohji S."/>
            <person name="Ichikawa N."/>
        </authorList>
    </citation>
    <scope>NUCLEOTIDE SEQUENCE [LARGE SCALE GENOMIC DNA]</scope>
    <source>
        <strain evidence="1 2">NBRC 16594</strain>
    </source>
</reference>
<evidence type="ECO:0000313" key="1">
    <source>
        <dbReference type="EMBL" id="GEL54604.1"/>
    </source>
</evidence>
<dbReference type="Proteomes" id="UP000321287">
    <property type="component" value="Unassembled WGS sequence"/>
</dbReference>
<organism evidence="1 2">
    <name type="scientific">Asaia bogorensis NBRC 16594</name>
    <dbReference type="NCBI Taxonomy" id="1231624"/>
    <lineage>
        <taxon>Bacteria</taxon>
        <taxon>Pseudomonadati</taxon>
        <taxon>Pseudomonadota</taxon>
        <taxon>Alphaproteobacteria</taxon>
        <taxon>Acetobacterales</taxon>
        <taxon>Acetobacteraceae</taxon>
        <taxon>Asaia</taxon>
    </lineage>
</organism>
<accession>A0AAN4R7P7</accession>
<proteinExistence type="predicted"/>